<dbReference type="Proteomes" id="UP000236664">
    <property type="component" value="Unassembled WGS sequence"/>
</dbReference>
<feature type="compositionally biased region" description="Basic and acidic residues" evidence="1">
    <location>
        <begin position="1"/>
        <end position="14"/>
    </location>
</feature>
<keyword evidence="3" id="KW-1185">Reference proteome</keyword>
<proteinExistence type="predicted"/>
<protein>
    <submittedName>
        <fullName evidence="2">Uncharacterized protein</fullName>
    </submittedName>
</protein>
<dbReference type="OrthoDB" id="10512962at2759"/>
<dbReference type="AlphaFoldDB" id="A0A2K0WJK6"/>
<organism evidence="2 3">
    <name type="scientific">Gibberella nygamai</name>
    <name type="common">Bean root rot disease fungus</name>
    <name type="synonym">Fusarium nygamai</name>
    <dbReference type="NCBI Taxonomy" id="42673"/>
    <lineage>
        <taxon>Eukaryota</taxon>
        <taxon>Fungi</taxon>
        <taxon>Dikarya</taxon>
        <taxon>Ascomycota</taxon>
        <taxon>Pezizomycotina</taxon>
        <taxon>Sordariomycetes</taxon>
        <taxon>Hypocreomycetidae</taxon>
        <taxon>Hypocreales</taxon>
        <taxon>Nectriaceae</taxon>
        <taxon>Fusarium</taxon>
        <taxon>Fusarium fujikuroi species complex</taxon>
    </lineage>
</organism>
<accession>A0A2K0WJK6</accession>
<gene>
    <name evidence="2" type="ORF">FNYG_04168</name>
</gene>
<evidence type="ECO:0000256" key="1">
    <source>
        <dbReference type="SAM" id="MobiDB-lite"/>
    </source>
</evidence>
<feature type="region of interest" description="Disordered" evidence="1">
    <location>
        <begin position="1"/>
        <end position="23"/>
    </location>
</feature>
<evidence type="ECO:0000313" key="2">
    <source>
        <dbReference type="EMBL" id="PNP82459.1"/>
    </source>
</evidence>
<dbReference type="EMBL" id="MTQA01000057">
    <property type="protein sequence ID" value="PNP82459.1"/>
    <property type="molecule type" value="Genomic_DNA"/>
</dbReference>
<reference evidence="2 3" key="1">
    <citation type="submission" date="2017-06" db="EMBL/GenBank/DDBJ databases">
        <title>Genome of Fusarium nygamai isolate CS10214.</title>
        <authorList>
            <person name="Gardiner D.M."/>
            <person name="Obanor F."/>
            <person name="Kazan K."/>
        </authorList>
    </citation>
    <scope>NUCLEOTIDE SEQUENCE [LARGE SCALE GENOMIC DNA]</scope>
    <source>
        <strain evidence="2 3">CS10214</strain>
    </source>
</reference>
<comment type="caution">
    <text evidence="2">The sequence shown here is derived from an EMBL/GenBank/DDBJ whole genome shotgun (WGS) entry which is preliminary data.</text>
</comment>
<sequence>MAPRKEELPNRGTREPGLANGPGIHRDWLFPGDPILATGGVGNVFSTVDFDGPISNPLVIRAGPPPKWPG</sequence>
<name>A0A2K0WJK6_GIBNY</name>
<evidence type="ECO:0000313" key="3">
    <source>
        <dbReference type="Proteomes" id="UP000236664"/>
    </source>
</evidence>